<dbReference type="CDD" id="cd12148">
    <property type="entry name" value="fungal_TF_MHR"/>
    <property type="match status" value="1"/>
</dbReference>
<dbReference type="AlphaFoldDB" id="A0AAN7SX28"/>
<protein>
    <recommendedName>
        <fullName evidence="9">Zn(2)-C6 fungal-type domain-containing protein</fullName>
    </recommendedName>
</protein>
<dbReference type="GO" id="GO:0005634">
    <property type="term" value="C:nucleus"/>
    <property type="evidence" value="ECO:0007669"/>
    <property type="project" value="UniProtKB-SubCell"/>
</dbReference>
<dbReference type="SMART" id="SM00066">
    <property type="entry name" value="GAL4"/>
    <property type="match status" value="1"/>
</dbReference>
<keyword evidence="2" id="KW-0479">Metal-binding</keyword>
<comment type="caution">
    <text evidence="10">The sequence shown here is derived from an EMBL/GenBank/DDBJ whole genome shotgun (WGS) entry which is preliminary data.</text>
</comment>
<dbReference type="GO" id="GO:0006351">
    <property type="term" value="P:DNA-templated transcription"/>
    <property type="evidence" value="ECO:0007669"/>
    <property type="project" value="InterPro"/>
</dbReference>
<dbReference type="PANTHER" id="PTHR31313">
    <property type="entry name" value="TY1 ENHANCER ACTIVATOR"/>
    <property type="match status" value="1"/>
</dbReference>
<dbReference type="CDD" id="cd00067">
    <property type="entry name" value="GAL4"/>
    <property type="match status" value="1"/>
</dbReference>
<dbReference type="Pfam" id="PF00172">
    <property type="entry name" value="Zn_clus"/>
    <property type="match status" value="1"/>
</dbReference>
<dbReference type="Gene3D" id="4.10.240.10">
    <property type="entry name" value="Zn(2)-C6 fungal-type DNA-binding domain"/>
    <property type="match status" value="1"/>
</dbReference>
<evidence type="ECO:0000256" key="6">
    <source>
        <dbReference type="ARBA" id="ARBA00023163"/>
    </source>
</evidence>
<dbReference type="Proteomes" id="UP001309876">
    <property type="component" value="Unassembled WGS sequence"/>
</dbReference>
<evidence type="ECO:0000313" key="10">
    <source>
        <dbReference type="EMBL" id="KAK5083784.1"/>
    </source>
</evidence>
<dbReference type="EMBL" id="JAVRRJ010000006">
    <property type="protein sequence ID" value="KAK5083784.1"/>
    <property type="molecule type" value="Genomic_DNA"/>
</dbReference>
<evidence type="ECO:0000256" key="5">
    <source>
        <dbReference type="ARBA" id="ARBA00023125"/>
    </source>
</evidence>
<dbReference type="GO" id="GO:0000981">
    <property type="term" value="F:DNA-binding transcription factor activity, RNA polymerase II-specific"/>
    <property type="evidence" value="ECO:0007669"/>
    <property type="project" value="InterPro"/>
</dbReference>
<evidence type="ECO:0000313" key="11">
    <source>
        <dbReference type="Proteomes" id="UP001309876"/>
    </source>
</evidence>
<reference evidence="10 11" key="1">
    <citation type="submission" date="2023-08" db="EMBL/GenBank/DDBJ databases">
        <title>Black Yeasts Isolated from many extreme environments.</title>
        <authorList>
            <person name="Coleine C."/>
            <person name="Stajich J.E."/>
            <person name="Selbmann L."/>
        </authorList>
    </citation>
    <scope>NUCLEOTIDE SEQUENCE [LARGE SCALE GENOMIC DNA]</scope>
    <source>
        <strain evidence="10 11">CCFEE 5910</strain>
    </source>
</reference>
<gene>
    <name evidence="10" type="ORF">LTR05_006290</name>
</gene>
<keyword evidence="11" id="KW-1185">Reference proteome</keyword>
<dbReference type="SUPFAM" id="SSF57701">
    <property type="entry name" value="Zn2/Cys6 DNA-binding domain"/>
    <property type="match status" value="1"/>
</dbReference>
<dbReference type="InterPro" id="IPR036864">
    <property type="entry name" value="Zn2-C6_fun-type_DNA-bd_sf"/>
</dbReference>
<dbReference type="PROSITE" id="PS00463">
    <property type="entry name" value="ZN2_CY6_FUNGAL_1"/>
    <property type="match status" value="1"/>
</dbReference>
<dbReference type="InterPro" id="IPR007219">
    <property type="entry name" value="XnlR_reg_dom"/>
</dbReference>
<keyword evidence="7" id="KW-0539">Nucleus</keyword>
<evidence type="ECO:0000256" key="8">
    <source>
        <dbReference type="SAM" id="MobiDB-lite"/>
    </source>
</evidence>
<evidence type="ECO:0000256" key="4">
    <source>
        <dbReference type="ARBA" id="ARBA00023015"/>
    </source>
</evidence>
<evidence type="ECO:0000256" key="7">
    <source>
        <dbReference type="ARBA" id="ARBA00023242"/>
    </source>
</evidence>
<evidence type="ECO:0000256" key="1">
    <source>
        <dbReference type="ARBA" id="ARBA00004123"/>
    </source>
</evidence>
<dbReference type="PROSITE" id="PS50048">
    <property type="entry name" value="ZN2_CY6_FUNGAL_2"/>
    <property type="match status" value="1"/>
</dbReference>
<name>A0AAN7SX28_9EURO</name>
<evidence type="ECO:0000259" key="9">
    <source>
        <dbReference type="PROSITE" id="PS50048"/>
    </source>
</evidence>
<feature type="region of interest" description="Disordered" evidence="8">
    <location>
        <begin position="723"/>
        <end position="742"/>
    </location>
</feature>
<comment type="subcellular location">
    <subcellularLocation>
        <location evidence="1">Nucleus</location>
    </subcellularLocation>
</comment>
<dbReference type="InterPro" id="IPR001138">
    <property type="entry name" value="Zn2Cys6_DnaBD"/>
</dbReference>
<organism evidence="10 11">
    <name type="scientific">Lithohypha guttulata</name>
    <dbReference type="NCBI Taxonomy" id="1690604"/>
    <lineage>
        <taxon>Eukaryota</taxon>
        <taxon>Fungi</taxon>
        <taxon>Dikarya</taxon>
        <taxon>Ascomycota</taxon>
        <taxon>Pezizomycotina</taxon>
        <taxon>Eurotiomycetes</taxon>
        <taxon>Chaetothyriomycetidae</taxon>
        <taxon>Chaetothyriales</taxon>
        <taxon>Trichomeriaceae</taxon>
        <taxon>Lithohypha</taxon>
    </lineage>
</organism>
<dbReference type="SMART" id="SM00906">
    <property type="entry name" value="Fungal_trans"/>
    <property type="match status" value="1"/>
</dbReference>
<dbReference type="GO" id="GO:0008270">
    <property type="term" value="F:zinc ion binding"/>
    <property type="evidence" value="ECO:0007669"/>
    <property type="project" value="InterPro"/>
</dbReference>
<sequence>MNQDVKVEDVPTEPYDTPSATTPKTKGNAASKDPNASSKRRCVSTACIACRRRKSKCDGNLPKCAACASVYLTECEYAPHTDHRRKGVYKKEADSLKSKTSTLQTLIHALLNYEEDDAVDLLKQMRTADNLEELVQMVDARNKGSEQDIPDSPVYRDEPAELPKFDAELSGKMGDLLLDGSVKFIGGTSNLVWLDDMDNNAPSPGPSERNVVHPREDAFLSWTAVHHDKDLILHFLNMYFCWHYPYFTTLSKELFYRDFLTGTSSQYCSAILVNAMLALGCHFSSKPAARADPEDSGTTGDHYFAEAKRLLYENEEFANTKLCTVQALAIMSVREAGCGRESKGWVYSGMSFRMASDLGLNVDAPAMNDNSKLSDEDIDARRITFWGCFLFDKCWSNYLGRQPQLQLAHTNTKKYEVFPSEDSELWSPYTDAGIVQANAQPARTRAVALQILKLAEISSDLLVSFYQPGLLEKPLTKQAELKKLTDIHTRLEAWKRDLPVEFEPKDGQLPPVLLMHMFFQLLYIHLYRPFLRFTKATSPLPVHISPRKFCTQAASAISKLLRLYKRTHGLRQIINKVVYIAHSACTIHLLNLPDKNAKRDIVHGLKQLEEMGECWTAARRTLRILHLCAERWRIVLPEEAQASFARAQVRWGSVESTAGPVSPDTLANMTQQITARPVPDLMAQNIQQQQPPQLPTTATAHHFTTEQMAGLTAYMAPSPAETIDTRRSSGNYSLPPHSAADLTRNSGRIRQSTQLTKEQQDAWNALQARMSVPSQQQAARQAATGANASAQSLFGGVESLIGESQEWWYNDQNQLAQGFVNWTAPDPDWAHMNGMDVGMVDNMNSLSSLPNVAANGLFAHQSSTLSNGYQALINQASQQRDEDHGTLSEVNGHYQQQRQQHNLYQTAQLKRQLNWADENLYS</sequence>
<dbReference type="PANTHER" id="PTHR31313:SF81">
    <property type="entry name" value="TY1 ENHANCER ACTIVATOR"/>
    <property type="match status" value="1"/>
</dbReference>
<dbReference type="InterPro" id="IPR051615">
    <property type="entry name" value="Transcr_Regulatory_Elem"/>
</dbReference>
<dbReference type="Pfam" id="PF04082">
    <property type="entry name" value="Fungal_trans"/>
    <property type="match status" value="1"/>
</dbReference>
<keyword evidence="3" id="KW-0862">Zinc</keyword>
<dbReference type="GO" id="GO:0003677">
    <property type="term" value="F:DNA binding"/>
    <property type="evidence" value="ECO:0007669"/>
    <property type="project" value="UniProtKB-KW"/>
</dbReference>
<keyword evidence="5" id="KW-0238">DNA-binding</keyword>
<keyword evidence="4" id="KW-0805">Transcription regulation</keyword>
<feature type="domain" description="Zn(2)-C6 fungal-type" evidence="9">
    <location>
        <begin position="46"/>
        <end position="77"/>
    </location>
</feature>
<keyword evidence="6" id="KW-0804">Transcription</keyword>
<evidence type="ECO:0000256" key="3">
    <source>
        <dbReference type="ARBA" id="ARBA00022833"/>
    </source>
</evidence>
<feature type="region of interest" description="Disordered" evidence="8">
    <location>
        <begin position="1"/>
        <end position="37"/>
    </location>
</feature>
<evidence type="ECO:0000256" key="2">
    <source>
        <dbReference type="ARBA" id="ARBA00022723"/>
    </source>
</evidence>
<accession>A0AAN7SX28</accession>
<proteinExistence type="predicted"/>